<protein>
    <submittedName>
        <fullName evidence="1">Uncharacterized protein</fullName>
    </submittedName>
</protein>
<dbReference type="RefSeq" id="WP_009490030.1">
    <property type="nucleotide sequence ID" value="NZ_AMYT01000017.1"/>
</dbReference>
<name>K8ZLA2_9ENTE</name>
<gene>
    <name evidence="1" type="ORF">C683_0679</name>
</gene>
<dbReference type="AlphaFoldDB" id="K8ZLA2"/>
<organism evidence="1 2">
    <name type="scientific">Catellicoccus marimammalium M35/04/3</name>
    <dbReference type="NCBI Taxonomy" id="1234409"/>
    <lineage>
        <taxon>Bacteria</taxon>
        <taxon>Bacillati</taxon>
        <taxon>Bacillota</taxon>
        <taxon>Bacilli</taxon>
        <taxon>Lactobacillales</taxon>
        <taxon>Enterococcaceae</taxon>
        <taxon>Catellicoccus</taxon>
    </lineage>
</organism>
<comment type="caution">
    <text evidence="1">The sequence shown here is derived from an EMBL/GenBank/DDBJ whole genome shotgun (WGS) entry which is preliminary data.</text>
</comment>
<evidence type="ECO:0000313" key="1">
    <source>
        <dbReference type="EMBL" id="EKU27348.1"/>
    </source>
</evidence>
<proteinExistence type="predicted"/>
<sequence>MYTLVKQNERHLPPLSENAKKLYTELVEYAPLSAEQLKEIAASDWEDNEDFVDAINELKHWNLIKE</sequence>
<keyword evidence="2" id="KW-1185">Reference proteome</keyword>
<dbReference type="Proteomes" id="UP000016057">
    <property type="component" value="Unassembled WGS sequence"/>
</dbReference>
<reference evidence="1 2" key="1">
    <citation type="journal article" date="2013" name="Genome Announc.">
        <title>Draft Genome Sequence of Catellicoccus marimammalium, a Novel Species Commonly Found in Gull Feces.</title>
        <authorList>
            <person name="Weigand M.R."/>
            <person name="Ryu H."/>
            <person name="Bozcek L."/>
            <person name="Konstantinidis K.T."/>
            <person name="Santo Domingo J.W."/>
        </authorList>
    </citation>
    <scope>NUCLEOTIDE SEQUENCE [LARGE SCALE GENOMIC DNA]</scope>
    <source>
        <strain evidence="1 2">M35/04/3</strain>
    </source>
</reference>
<dbReference type="STRING" id="1234409.C683_0679"/>
<evidence type="ECO:0000313" key="2">
    <source>
        <dbReference type="Proteomes" id="UP000016057"/>
    </source>
</evidence>
<accession>K8ZLA2</accession>
<dbReference type="EMBL" id="AMYT01000017">
    <property type="protein sequence ID" value="EKU27348.1"/>
    <property type="molecule type" value="Genomic_DNA"/>
</dbReference>